<comment type="caution">
    <text evidence="9">The sequence shown here is derived from an EMBL/GenBank/DDBJ whole genome shotgun (WGS) entry which is preliminary data.</text>
</comment>
<keyword evidence="4" id="KW-0967">Endosome</keyword>
<dbReference type="GO" id="GO:0032511">
    <property type="term" value="P:late endosome to vacuole transport via multivesicular body sorting pathway"/>
    <property type="evidence" value="ECO:0007669"/>
    <property type="project" value="TreeGrafter"/>
</dbReference>
<accession>A0A9W8AVF9</accession>
<dbReference type="PANTHER" id="PTHR22761">
    <property type="entry name" value="CHARGED MULTIVESICULAR BODY PROTEIN"/>
    <property type="match status" value="1"/>
</dbReference>
<evidence type="ECO:0000256" key="2">
    <source>
        <dbReference type="ARBA" id="ARBA00006190"/>
    </source>
</evidence>
<keyword evidence="6" id="KW-0472">Membrane</keyword>
<dbReference type="PANTHER" id="PTHR22761:SF5">
    <property type="entry name" value="CHARGED MULTIVESICULAR BODY PROTEIN 6"/>
    <property type="match status" value="1"/>
</dbReference>
<dbReference type="EMBL" id="JANBPY010000633">
    <property type="protein sequence ID" value="KAJ1965075.1"/>
    <property type="molecule type" value="Genomic_DNA"/>
</dbReference>
<evidence type="ECO:0000313" key="10">
    <source>
        <dbReference type="Proteomes" id="UP001150925"/>
    </source>
</evidence>
<dbReference type="GO" id="GO:0015031">
    <property type="term" value="P:protein transport"/>
    <property type="evidence" value="ECO:0007669"/>
    <property type="project" value="UniProtKB-KW"/>
</dbReference>
<keyword evidence="10" id="KW-1185">Reference proteome</keyword>
<dbReference type="AlphaFoldDB" id="A0A9W8AVF9"/>
<evidence type="ECO:0000256" key="4">
    <source>
        <dbReference type="ARBA" id="ARBA00022753"/>
    </source>
</evidence>
<evidence type="ECO:0000256" key="1">
    <source>
        <dbReference type="ARBA" id="ARBA00004608"/>
    </source>
</evidence>
<keyword evidence="3" id="KW-0813">Transport</keyword>
<dbReference type="GO" id="GO:0005771">
    <property type="term" value="C:multivesicular body"/>
    <property type="evidence" value="ECO:0007669"/>
    <property type="project" value="TreeGrafter"/>
</dbReference>
<organism evidence="9 10">
    <name type="scientific">Dispira parvispora</name>
    <dbReference type="NCBI Taxonomy" id="1520584"/>
    <lineage>
        <taxon>Eukaryota</taxon>
        <taxon>Fungi</taxon>
        <taxon>Fungi incertae sedis</taxon>
        <taxon>Zoopagomycota</taxon>
        <taxon>Kickxellomycotina</taxon>
        <taxon>Dimargaritomycetes</taxon>
        <taxon>Dimargaritales</taxon>
        <taxon>Dimargaritaceae</taxon>
        <taxon>Dispira</taxon>
    </lineage>
</organism>
<dbReference type="GO" id="GO:0000815">
    <property type="term" value="C:ESCRT III complex"/>
    <property type="evidence" value="ECO:0007669"/>
    <property type="project" value="TreeGrafter"/>
</dbReference>
<keyword evidence="7" id="KW-0175">Coiled coil</keyword>
<evidence type="ECO:0000256" key="5">
    <source>
        <dbReference type="ARBA" id="ARBA00022927"/>
    </source>
</evidence>
<feature type="compositionally biased region" description="Basic residues" evidence="8">
    <location>
        <begin position="214"/>
        <end position="223"/>
    </location>
</feature>
<comment type="similarity">
    <text evidence="2">Belongs to the SNF7 family.</text>
</comment>
<dbReference type="OrthoDB" id="441172at2759"/>
<comment type="subcellular location">
    <subcellularLocation>
        <location evidence="1">Endosome membrane</location>
    </subcellularLocation>
</comment>
<evidence type="ECO:0000256" key="7">
    <source>
        <dbReference type="SAM" id="Coils"/>
    </source>
</evidence>
<feature type="region of interest" description="Disordered" evidence="8">
    <location>
        <begin position="198"/>
        <end position="223"/>
    </location>
</feature>
<keyword evidence="5" id="KW-0653">Protein transport</keyword>
<dbReference type="Proteomes" id="UP001150925">
    <property type="component" value="Unassembled WGS sequence"/>
</dbReference>
<evidence type="ECO:0000313" key="9">
    <source>
        <dbReference type="EMBL" id="KAJ1965075.1"/>
    </source>
</evidence>
<evidence type="ECO:0000256" key="3">
    <source>
        <dbReference type="ARBA" id="ARBA00022448"/>
    </source>
</evidence>
<sequence length="223" mass="25248">MGSGSSKPRITAQDRAILDLKLQRDRLKQYQKKLNQVLARETEIAKAHLERQDKRRALLALRKKKYQEQLLHQTEEQIGNLETMTQTIEFSLVERDVLKGLARGNQVLKELHREMSLENVEKLVEETADALAYQEEVEVMLSGKISTEEEATLERELDRLAAEAMSTEAVDTRPVRLPQLPDAPSHQPLPVKATKVVGADDAQRVHDLESTSASRKRVPLAAE</sequence>
<proteinExistence type="inferred from homology"/>
<evidence type="ECO:0000256" key="6">
    <source>
        <dbReference type="ARBA" id="ARBA00023136"/>
    </source>
</evidence>
<name>A0A9W8AVF9_9FUNG</name>
<dbReference type="Gene3D" id="1.10.287.1060">
    <property type="entry name" value="ESAT-6-like"/>
    <property type="match status" value="1"/>
</dbReference>
<reference evidence="9" key="1">
    <citation type="submission" date="2022-07" db="EMBL/GenBank/DDBJ databases">
        <title>Phylogenomic reconstructions and comparative analyses of Kickxellomycotina fungi.</title>
        <authorList>
            <person name="Reynolds N.K."/>
            <person name="Stajich J.E."/>
            <person name="Barry K."/>
            <person name="Grigoriev I.V."/>
            <person name="Crous P."/>
            <person name="Smith M.E."/>
        </authorList>
    </citation>
    <scope>NUCLEOTIDE SEQUENCE</scope>
    <source>
        <strain evidence="9">RSA 1196</strain>
    </source>
</reference>
<dbReference type="Pfam" id="PF03357">
    <property type="entry name" value="Snf7"/>
    <property type="match status" value="1"/>
</dbReference>
<gene>
    <name evidence="9" type="primary">VPS20</name>
    <name evidence="9" type="ORF">IWQ62_002756</name>
</gene>
<feature type="coiled-coil region" evidence="7">
    <location>
        <begin position="20"/>
        <end position="69"/>
    </location>
</feature>
<evidence type="ECO:0000256" key="8">
    <source>
        <dbReference type="SAM" id="MobiDB-lite"/>
    </source>
</evidence>
<dbReference type="InterPro" id="IPR005024">
    <property type="entry name" value="Snf7_fam"/>
</dbReference>
<dbReference type="GO" id="GO:0006900">
    <property type="term" value="P:vesicle budding from membrane"/>
    <property type="evidence" value="ECO:0007669"/>
    <property type="project" value="TreeGrafter"/>
</dbReference>
<protein>
    <submittedName>
        <fullName evidence="9">Vacuolar protein sorting-associated protein 20</fullName>
    </submittedName>
</protein>